<dbReference type="PANTHER" id="PTHR11717:SF31">
    <property type="entry name" value="LOW MOLECULAR WEIGHT PROTEIN-TYROSINE-PHOSPHATASE ETP-RELATED"/>
    <property type="match status" value="1"/>
</dbReference>
<dbReference type="eggNOG" id="COG0394">
    <property type="taxonomic scope" value="Bacteria"/>
</dbReference>
<evidence type="ECO:0000313" key="2">
    <source>
        <dbReference type="EMBL" id="AER66483.1"/>
    </source>
</evidence>
<dbReference type="GO" id="GO:0004725">
    <property type="term" value="F:protein tyrosine phosphatase activity"/>
    <property type="evidence" value="ECO:0007669"/>
    <property type="project" value="TreeGrafter"/>
</dbReference>
<protein>
    <submittedName>
        <fullName evidence="2">Protein-tyrosine phosphatase, low molecular weight</fullName>
    </submittedName>
</protein>
<dbReference type="Gene3D" id="3.40.50.2300">
    <property type="match status" value="1"/>
</dbReference>
<dbReference type="Proteomes" id="UP000005868">
    <property type="component" value="Chromosome"/>
</dbReference>
<accession>G7V9B4</accession>
<dbReference type="STRING" id="580340.Tlie_0750"/>
<proteinExistence type="predicted"/>
<feature type="domain" description="Phosphotyrosine protein phosphatase I" evidence="1">
    <location>
        <begin position="15"/>
        <end position="175"/>
    </location>
</feature>
<dbReference type="InterPro" id="IPR036196">
    <property type="entry name" value="Ptyr_pPase_sf"/>
</dbReference>
<dbReference type="SMART" id="SM00226">
    <property type="entry name" value="LMWPc"/>
    <property type="match status" value="1"/>
</dbReference>
<dbReference type="HOGENOM" id="CLU_071415_1_2_0"/>
<organism evidence="2 3">
    <name type="scientific">Thermovirga lienii (strain ATCC BAA-1197 / DSM 17291 / Cas60314)</name>
    <dbReference type="NCBI Taxonomy" id="580340"/>
    <lineage>
        <taxon>Bacteria</taxon>
        <taxon>Thermotogati</taxon>
        <taxon>Synergistota</taxon>
        <taxon>Synergistia</taxon>
        <taxon>Synergistales</taxon>
        <taxon>Thermovirgaceae</taxon>
        <taxon>Thermovirga</taxon>
    </lineage>
</organism>
<dbReference type="InterPro" id="IPR023485">
    <property type="entry name" value="Ptyr_pPase"/>
</dbReference>
<dbReference type="Pfam" id="PF01451">
    <property type="entry name" value="LMWPc"/>
    <property type="match status" value="1"/>
</dbReference>
<name>G7V9B4_THELD</name>
<reference evidence="2 3" key="2">
    <citation type="journal article" date="2012" name="Stand. Genomic Sci.">
        <title>Genome sequence of the moderately thermophilic, amino-acid-degrading and sulfur-reducing bacterium Thermovirga lienii type strain (Cas60314(T)).</title>
        <authorList>
            <person name="Goker M."/>
            <person name="Saunders E."/>
            <person name="Lapidus A."/>
            <person name="Nolan M."/>
            <person name="Lucas S."/>
            <person name="Hammon N."/>
            <person name="Deshpande S."/>
            <person name="Cheng J.F."/>
            <person name="Han C."/>
            <person name="Tapia R."/>
            <person name="Goodwin L.A."/>
            <person name="Pitluck S."/>
            <person name="Liolios K."/>
            <person name="Mavromatis K."/>
            <person name="Pagani I."/>
            <person name="Ivanova N."/>
            <person name="Mikhailova N."/>
            <person name="Pati A."/>
            <person name="Chen A."/>
            <person name="Palaniappan K."/>
            <person name="Land M."/>
            <person name="Chang Y.J."/>
            <person name="Jeffries C.D."/>
            <person name="Brambilla E.M."/>
            <person name="Rohde M."/>
            <person name="Spring S."/>
            <person name="Detter J.C."/>
            <person name="Woyke T."/>
            <person name="Bristow J."/>
            <person name="Eisen J.A."/>
            <person name="Markowitz V."/>
            <person name="Hugenholtz P."/>
            <person name="Kyrpides N.C."/>
            <person name="Klenk H.P."/>
        </authorList>
    </citation>
    <scope>NUCLEOTIDE SEQUENCE [LARGE SCALE GENOMIC DNA]</scope>
    <source>
        <strain evidence="3">ATCC BAA-1197 / DSM 17291 / Cas60314</strain>
    </source>
</reference>
<dbReference type="EMBL" id="CP003096">
    <property type="protein sequence ID" value="AER66483.1"/>
    <property type="molecule type" value="Genomic_DNA"/>
</dbReference>
<dbReference type="PANTHER" id="PTHR11717">
    <property type="entry name" value="LOW MOLECULAR WEIGHT PROTEIN TYROSINE PHOSPHATASE"/>
    <property type="match status" value="1"/>
</dbReference>
<dbReference type="AlphaFoldDB" id="G7V9B4"/>
<dbReference type="OrthoDB" id="9784339at2"/>
<reference evidence="3" key="1">
    <citation type="submission" date="2011-10" db="EMBL/GenBank/DDBJ databases">
        <title>The complete genome of chromosome of Thermovirga lienii DSM 17291.</title>
        <authorList>
            <consortium name="US DOE Joint Genome Institute (JGI-PGF)"/>
            <person name="Lucas S."/>
            <person name="Copeland A."/>
            <person name="Lapidus A."/>
            <person name="Glavina del Rio T."/>
            <person name="Dalin E."/>
            <person name="Tice H."/>
            <person name="Bruce D."/>
            <person name="Goodwin L."/>
            <person name="Pitluck S."/>
            <person name="Peters L."/>
            <person name="Mikhailova N."/>
            <person name="Saunders E."/>
            <person name="Kyrpides N."/>
            <person name="Mavromatis K."/>
            <person name="Ivanova N."/>
            <person name="Last F.I."/>
            <person name="Brettin T."/>
            <person name="Detter J.C."/>
            <person name="Han C."/>
            <person name="Larimer F."/>
            <person name="Land M."/>
            <person name="Hauser L."/>
            <person name="Markowitz V."/>
            <person name="Cheng J.-F."/>
            <person name="Hugenholtz P."/>
            <person name="Woyke T."/>
            <person name="Wu D."/>
            <person name="Spring S."/>
            <person name="Schroeder M."/>
            <person name="Brambilla E.-M."/>
            <person name="Klenk H.-P."/>
            <person name="Eisen J.A."/>
        </authorList>
    </citation>
    <scope>NUCLEOTIDE SEQUENCE [LARGE SCALE GENOMIC DNA]</scope>
    <source>
        <strain evidence="3">ATCC BAA-1197 / DSM 17291 / Cas60314</strain>
    </source>
</reference>
<sequence>MMFSKGVFSDNKERKFMVFVCTGNTCRSPMAEGIANYLFQKEGLAGRWYALSAGTAVYGRYPAASCAIEVMREFGVDISAHRTKSVRELPLFDDAVFVGMTGAHVQAVIAEGVCHKSNAIRLFDLYLKCGGSKESASSMFLCDNGDVPDPVGSSYKIYLDTAMTIRKLLLPVIETIRQSHGNLPLSTFV</sequence>
<evidence type="ECO:0000259" key="1">
    <source>
        <dbReference type="SMART" id="SM00226"/>
    </source>
</evidence>
<dbReference type="KEGG" id="tli:Tlie_0750"/>
<dbReference type="SUPFAM" id="SSF52788">
    <property type="entry name" value="Phosphotyrosine protein phosphatases I"/>
    <property type="match status" value="1"/>
</dbReference>
<dbReference type="InterPro" id="IPR050438">
    <property type="entry name" value="LMW_PTPase"/>
</dbReference>
<keyword evidence="3" id="KW-1185">Reference proteome</keyword>
<evidence type="ECO:0000313" key="3">
    <source>
        <dbReference type="Proteomes" id="UP000005868"/>
    </source>
</evidence>
<gene>
    <name evidence="2" type="ordered locus">Tlie_0750</name>
</gene>